<dbReference type="PROSITE" id="PS50011">
    <property type="entry name" value="PROTEIN_KINASE_DOM"/>
    <property type="match status" value="1"/>
</dbReference>
<keyword evidence="2" id="KW-0808">Transferase</keyword>
<proteinExistence type="predicted"/>
<dbReference type="GO" id="GO:0004674">
    <property type="term" value="F:protein serine/threonine kinase activity"/>
    <property type="evidence" value="ECO:0007669"/>
    <property type="project" value="UniProtKB-KW"/>
</dbReference>
<dbReference type="EMBL" id="JAUEPU010000048">
    <property type="protein sequence ID" value="KAK0485601.1"/>
    <property type="molecule type" value="Genomic_DNA"/>
</dbReference>
<sequence length="305" mass="33598">MLSGDDSYVALKILSGYYTDLVERGCVWELGVLERVSSPPSNPYCLQLKSHFTFPGKGSASHHLCLVTNVLGGDIQLLFAKHGIFPFSLAKRIILYLLRGIAHAHSRGVVHTDLKHDNIFFDTTMSTGDIDNFLASDPSHQHPLENSHDGLINVAVSQPLPIPTLQEAMQRAFVVGDFGSGDLKHIFELITGSALFKYVPCTKLGLDGPSFVLYQMICYTGEDFGSQQLSVSPLAGRFFDSTCNLKANPPIIDYPFDISIKRLKVVEQADVHPIAALMHKCLRLDPTQRASAAELLSDSWFHGVE</sequence>
<dbReference type="Gene3D" id="1.10.510.10">
    <property type="entry name" value="Transferase(Phosphotransferase) domain 1"/>
    <property type="match status" value="2"/>
</dbReference>
<dbReference type="PROSITE" id="PS00108">
    <property type="entry name" value="PROTEIN_KINASE_ST"/>
    <property type="match status" value="1"/>
</dbReference>
<evidence type="ECO:0000256" key="4">
    <source>
        <dbReference type="ARBA" id="ARBA00022777"/>
    </source>
</evidence>
<dbReference type="InterPro" id="IPR011009">
    <property type="entry name" value="Kinase-like_dom_sf"/>
</dbReference>
<protein>
    <submittedName>
        <fullName evidence="7">Kinase-like protein</fullName>
    </submittedName>
</protein>
<dbReference type="GO" id="GO:0005524">
    <property type="term" value="F:ATP binding"/>
    <property type="evidence" value="ECO:0007669"/>
    <property type="project" value="UniProtKB-KW"/>
</dbReference>
<keyword evidence="8" id="KW-1185">Reference proteome</keyword>
<reference evidence="7" key="1">
    <citation type="submission" date="2023-06" db="EMBL/GenBank/DDBJ databases">
        <authorList>
            <consortium name="Lawrence Berkeley National Laboratory"/>
            <person name="Ahrendt S."/>
            <person name="Sahu N."/>
            <person name="Indic B."/>
            <person name="Wong-Bajracharya J."/>
            <person name="Merenyi Z."/>
            <person name="Ke H.-M."/>
            <person name="Monk M."/>
            <person name="Kocsube S."/>
            <person name="Drula E."/>
            <person name="Lipzen A."/>
            <person name="Balint B."/>
            <person name="Henrissat B."/>
            <person name="Andreopoulos B."/>
            <person name="Martin F.M."/>
            <person name="Harder C.B."/>
            <person name="Rigling D."/>
            <person name="Ford K.L."/>
            <person name="Foster G.D."/>
            <person name="Pangilinan J."/>
            <person name="Papanicolaou A."/>
            <person name="Barry K."/>
            <person name="LaButti K."/>
            <person name="Viragh M."/>
            <person name="Koriabine M."/>
            <person name="Yan M."/>
            <person name="Riley R."/>
            <person name="Champramary S."/>
            <person name="Plett K.L."/>
            <person name="Tsai I.J."/>
            <person name="Slot J."/>
            <person name="Sipos G."/>
            <person name="Plett J."/>
            <person name="Nagy L.G."/>
            <person name="Grigoriev I.V."/>
        </authorList>
    </citation>
    <scope>NUCLEOTIDE SEQUENCE</scope>
    <source>
        <strain evidence="7">HWK02</strain>
    </source>
</reference>
<organism evidence="7 8">
    <name type="scientific">Armillaria luteobubalina</name>
    <dbReference type="NCBI Taxonomy" id="153913"/>
    <lineage>
        <taxon>Eukaryota</taxon>
        <taxon>Fungi</taxon>
        <taxon>Dikarya</taxon>
        <taxon>Basidiomycota</taxon>
        <taxon>Agaricomycotina</taxon>
        <taxon>Agaricomycetes</taxon>
        <taxon>Agaricomycetidae</taxon>
        <taxon>Agaricales</taxon>
        <taxon>Marasmiineae</taxon>
        <taxon>Physalacriaceae</taxon>
        <taxon>Armillaria</taxon>
    </lineage>
</organism>
<evidence type="ECO:0000313" key="8">
    <source>
        <dbReference type="Proteomes" id="UP001175228"/>
    </source>
</evidence>
<dbReference type="Pfam" id="PF00069">
    <property type="entry name" value="Pkinase"/>
    <property type="match status" value="1"/>
</dbReference>
<feature type="domain" description="Protein kinase" evidence="6">
    <location>
        <begin position="1"/>
        <end position="301"/>
    </location>
</feature>
<dbReference type="Gene3D" id="3.30.200.20">
    <property type="entry name" value="Phosphorylase Kinase, domain 1"/>
    <property type="match status" value="1"/>
</dbReference>
<evidence type="ECO:0000256" key="2">
    <source>
        <dbReference type="ARBA" id="ARBA00022679"/>
    </source>
</evidence>
<dbReference type="InterPro" id="IPR008271">
    <property type="entry name" value="Ser/Thr_kinase_AS"/>
</dbReference>
<keyword evidence="3" id="KW-0547">Nucleotide-binding</keyword>
<evidence type="ECO:0000256" key="5">
    <source>
        <dbReference type="ARBA" id="ARBA00022840"/>
    </source>
</evidence>
<gene>
    <name evidence="7" type="ORF">EDD18DRAFT_1311681</name>
</gene>
<comment type="caution">
    <text evidence="7">The sequence shown here is derived from an EMBL/GenBank/DDBJ whole genome shotgun (WGS) entry which is preliminary data.</text>
</comment>
<dbReference type="AlphaFoldDB" id="A0AA39PKX0"/>
<keyword evidence="4 7" id="KW-0418">Kinase</keyword>
<dbReference type="Proteomes" id="UP001175228">
    <property type="component" value="Unassembled WGS sequence"/>
</dbReference>
<keyword evidence="5" id="KW-0067">ATP-binding</keyword>
<evidence type="ECO:0000256" key="3">
    <source>
        <dbReference type="ARBA" id="ARBA00022741"/>
    </source>
</evidence>
<dbReference type="InterPro" id="IPR051175">
    <property type="entry name" value="CLK_kinases"/>
</dbReference>
<keyword evidence="1" id="KW-0723">Serine/threonine-protein kinase</keyword>
<dbReference type="PANTHER" id="PTHR45646">
    <property type="entry name" value="SERINE/THREONINE-PROTEIN KINASE DOA-RELATED"/>
    <property type="match status" value="1"/>
</dbReference>
<dbReference type="GO" id="GO:0005634">
    <property type="term" value="C:nucleus"/>
    <property type="evidence" value="ECO:0007669"/>
    <property type="project" value="TreeGrafter"/>
</dbReference>
<evidence type="ECO:0000313" key="7">
    <source>
        <dbReference type="EMBL" id="KAK0485601.1"/>
    </source>
</evidence>
<dbReference type="PANTHER" id="PTHR45646:SF11">
    <property type="entry name" value="SERINE_THREONINE-PROTEIN KINASE DOA"/>
    <property type="match status" value="1"/>
</dbReference>
<dbReference type="SUPFAM" id="SSF56112">
    <property type="entry name" value="Protein kinase-like (PK-like)"/>
    <property type="match status" value="1"/>
</dbReference>
<dbReference type="InterPro" id="IPR000719">
    <property type="entry name" value="Prot_kinase_dom"/>
</dbReference>
<evidence type="ECO:0000259" key="6">
    <source>
        <dbReference type="PROSITE" id="PS50011"/>
    </source>
</evidence>
<dbReference type="SMART" id="SM00220">
    <property type="entry name" value="S_TKc"/>
    <property type="match status" value="1"/>
</dbReference>
<accession>A0AA39PKX0</accession>
<name>A0AA39PKX0_9AGAR</name>
<evidence type="ECO:0000256" key="1">
    <source>
        <dbReference type="ARBA" id="ARBA00022527"/>
    </source>
</evidence>